<name>A0AAD5EA93_UMBRA</name>
<dbReference type="PROSITE" id="PS50011">
    <property type="entry name" value="PROTEIN_KINASE_DOM"/>
    <property type="match status" value="1"/>
</dbReference>
<organism evidence="3 4">
    <name type="scientific">Umbelopsis ramanniana AG</name>
    <dbReference type="NCBI Taxonomy" id="1314678"/>
    <lineage>
        <taxon>Eukaryota</taxon>
        <taxon>Fungi</taxon>
        <taxon>Fungi incertae sedis</taxon>
        <taxon>Mucoromycota</taxon>
        <taxon>Mucoromycotina</taxon>
        <taxon>Umbelopsidomycetes</taxon>
        <taxon>Umbelopsidales</taxon>
        <taxon>Umbelopsidaceae</taxon>
        <taxon>Umbelopsis</taxon>
    </lineage>
</organism>
<dbReference type="RefSeq" id="XP_051444548.1">
    <property type="nucleotide sequence ID" value="XM_051589099.1"/>
</dbReference>
<proteinExistence type="predicted"/>
<keyword evidence="4" id="KW-1185">Reference proteome</keyword>
<dbReference type="Gene3D" id="3.30.200.20">
    <property type="entry name" value="Phosphorylase Kinase, domain 1"/>
    <property type="match status" value="1"/>
</dbReference>
<gene>
    <name evidence="3" type="ORF">K450DRAFT_241486</name>
</gene>
<evidence type="ECO:0000313" key="3">
    <source>
        <dbReference type="EMBL" id="KAI8579544.1"/>
    </source>
</evidence>
<protein>
    <recommendedName>
        <fullName evidence="2">Protein kinase domain-containing protein</fullName>
    </recommendedName>
</protein>
<dbReference type="GeneID" id="75914444"/>
<dbReference type="InterPro" id="IPR016024">
    <property type="entry name" value="ARM-type_fold"/>
</dbReference>
<dbReference type="InterPro" id="IPR011009">
    <property type="entry name" value="Kinase-like_dom_sf"/>
</dbReference>
<dbReference type="Gene3D" id="1.25.10.10">
    <property type="entry name" value="Leucine-rich Repeat Variant"/>
    <property type="match status" value="1"/>
</dbReference>
<evidence type="ECO:0000313" key="4">
    <source>
        <dbReference type="Proteomes" id="UP001206595"/>
    </source>
</evidence>
<dbReference type="Gene3D" id="1.10.510.10">
    <property type="entry name" value="Transferase(Phosphotransferase) domain 1"/>
    <property type="match status" value="1"/>
</dbReference>
<feature type="compositionally biased region" description="Low complexity" evidence="1">
    <location>
        <begin position="700"/>
        <end position="718"/>
    </location>
</feature>
<feature type="compositionally biased region" description="Low complexity" evidence="1">
    <location>
        <begin position="757"/>
        <end position="774"/>
    </location>
</feature>
<feature type="compositionally biased region" description="Polar residues" evidence="1">
    <location>
        <begin position="863"/>
        <end position="875"/>
    </location>
</feature>
<feature type="compositionally biased region" description="Polar residues" evidence="1">
    <location>
        <begin position="775"/>
        <end position="827"/>
    </location>
</feature>
<dbReference type="InterPro" id="IPR051177">
    <property type="entry name" value="CIK-Related_Protein"/>
</dbReference>
<dbReference type="PANTHER" id="PTHR12984">
    <property type="entry name" value="SCY1-RELATED S/T PROTEIN KINASE-LIKE"/>
    <property type="match status" value="1"/>
</dbReference>
<feature type="region of interest" description="Disordered" evidence="1">
    <location>
        <begin position="599"/>
        <end position="619"/>
    </location>
</feature>
<feature type="region of interest" description="Disordered" evidence="1">
    <location>
        <begin position="693"/>
        <end position="827"/>
    </location>
</feature>
<reference evidence="3" key="2">
    <citation type="journal article" date="2022" name="Proc. Natl. Acad. Sci. U.S.A.">
        <title>Diploid-dominant life cycles characterize the early evolution of Fungi.</title>
        <authorList>
            <person name="Amses K.R."/>
            <person name="Simmons D.R."/>
            <person name="Longcore J.E."/>
            <person name="Mondo S.J."/>
            <person name="Seto K."/>
            <person name="Jeronimo G.H."/>
            <person name="Bonds A.E."/>
            <person name="Quandt C.A."/>
            <person name="Davis W.J."/>
            <person name="Chang Y."/>
            <person name="Federici B.A."/>
            <person name="Kuo A."/>
            <person name="LaButti K."/>
            <person name="Pangilinan J."/>
            <person name="Andreopoulos W."/>
            <person name="Tritt A."/>
            <person name="Riley R."/>
            <person name="Hundley H."/>
            <person name="Johnson J."/>
            <person name="Lipzen A."/>
            <person name="Barry K."/>
            <person name="Lang B.F."/>
            <person name="Cuomo C.A."/>
            <person name="Buchler N.E."/>
            <person name="Grigoriev I.V."/>
            <person name="Spatafora J.W."/>
            <person name="Stajich J.E."/>
            <person name="James T.Y."/>
        </authorList>
    </citation>
    <scope>NUCLEOTIDE SEQUENCE</scope>
    <source>
        <strain evidence="3">AG</strain>
    </source>
</reference>
<dbReference type="CDD" id="cd14011">
    <property type="entry name" value="PK_SCY1_like"/>
    <property type="match status" value="1"/>
</dbReference>
<evidence type="ECO:0000256" key="1">
    <source>
        <dbReference type="SAM" id="MobiDB-lite"/>
    </source>
</evidence>
<dbReference type="GO" id="GO:0005524">
    <property type="term" value="F:ATP binding"/>
    <property type="evidence" value="ECO:0007669"/>
    <property type="project" value="InterPro"/>
</dbReference>
<dbReference type="SUPFAM" id="SSF48371">
    <property type="entry name" value="ARM repeat"/>
    <property type="match status" value="1"/>
</dbReference>
<accession>A0AAD5EA93</accession>
<feature type="region of interest" description="Disordered" evidence="1">
    <location>
        <begin position="841"/>
        <end position="891"/>
    </location>
</feature>
<reference evidence="3" key="1">
    <citation type="submission" date="2021-06" db="EMBL/GenBank/DDBJ databases">
        <authorList>
            <consortium name="DOE Joint Genome Institute"/>
            <person name="Mondo S.J."/>
            <person name="Amses K.R."/>
            <person name="Simmons D.R."/>
            <person name="Longcore J.E."/>
            <person name="Seto K."/>
            <person name="Alves G.H."/>
            <person name="Bonds A.E."/>
            <person name="Quandt C.A."/>
            <person name="Davis W.J."/>
            <person name="Chang Y."/>
            <person name="Letcher P.M."/>
            <person name="Powell M.J."/>
            <person name="Kuo A."/>
            <person name="Labutti K."/>
            <person name="Pangilinan J."/>
            <person name="Andreopoulos W."/>
            <person name="Tritt A."/>
            <person name="Riley R."/>
            <person name="Hundley H."/>
            <person name="Johnson J."/>
            <person name="Lipzen A."/>
            <person name="Barry K."/>
            <person name="Berbee M.L."/>
            <person name="Buchler N.E."/>
            <person name="Grigoriev I.V."/>
            <person name="Spatafora J.W."/>
            <person name="Stajich J.E."/>
            <person name="James T.Y."/>
        </authorList>
    </citation>
    <scope>NUCLEOTIDE SEQUENCE</scope>
    <source>
        <strain evidence="3">AG</strain>
    </source>
</reference>
<dbReference type="EMBL" id="MU620919">
    <property type="protein sequence ID" value="KAI8579544.1"/>
    <property type="molecule type" value="Genomic_DNA"/>
</dbReference>
<dbReference type="InterPro" id="IPR011989">
    <property type="entry name" value="ARM-like"/>
</dbReference>
<dbReference type="PANTHER" id="PTHR12984:SF6">
    <property type="entry name" value="SCY1-LIKE PROTEIN 2"/>
    <property type="match status" value="1"/>
</dbReference>
<feature type="domain" description="Protein kinase" evidence="2">
    <location>
        <begin position="20"/>
        <end position="312"/>
    </location>
</feature>
<comment type="caution">
    <text evidence="3">The sequence shown here is derived from an EMBL/GenBank/DDBJ whole genome shotgun (WGS) entry which is preliminary data.</text>
</comment>
<sequence length="891" mass="98749">MSSALYSFISSITNNITSRYDVKSQIASAGLWKIYSANRKTTGQQVAIFIFEKRSLEAGSRRERGASKADTDRVYEMLKKEASNLTRLRHPAILEVVEPVTESRSSIAFATEPLLASLHNLMGNIDGFDGPVPQEISGFELDELEIQKGLLQVGKGLQFLNHDAKVVHRNLVPEAIFVNAKGDWKIGGLGFSVFLNNPDRSAESFDDYSEYMPDSCQMNLDYAAPEFVLDNDIAVTNDAFSLGCLAYTVHNKGKSLFGTFNNMRKYQRCIESLTSFTYDNVPAHLQEVLRRLIVRQPSMRMTMMEFQSSKYFDNILVSTMKYLESFPEKTREEKSQFMKGLSRVLGQFPDRVLTRKILPSLLEELKDHSLLPFTLPNIFIITEKLDQQEFCEKVLPSLKPIFTLRDPPQNMIVLLEKLDIFQKKTPREIFRDDVMPLIYGALENPVPVVQEKALRMVPVLAESLDYTTVKNSLFPRVQSLFVTTTVLSVKVSTLICFHAMIKVIDKFTMQEKLVPLLKGIKTKEPAVMLVTLAVYDEMGKHLDKEIIATEILPQLWRMSFGPLLTLEQFQKFMKTIRELTNRVEEAHTKHLREVKSLEEQTKRITSEQSAIVTGGSHATTNGGGVDFESLVNGKMGNGNPLEQHAAASDIFGDMTSSIPTTPTFYQQPSVPSPSPLNYSPQPMNQSIPTQASLYSTSTNPSTYSAYQQPQSASPSFATMSPMQAPMRPMGTGGTTSSFGSHNSSFGSQPTGYGQQPTTSYGQQTSSFGQSSSMSPNFAGQTSPPIMSSNQASKPAINWNANTSIPALQPPRSNNLAQGFSSKAPSTTPNYAAMQSLSLNSTPSIMPAQHQPMSSGMLQPLAPMSSSVRANVNKTSGNHKKSSDLDLFDPLG</sequence>
<dbReference type="SUPFAM" id="SSF56112">
    <property type="entry name" value="Protein kinase-like (PK-like)"/>
    <property type="match status" value="1"/>
</dbReference>
<evidence type="ECO:0000259" key="2">
    <source>
        <dbReference type="PROSITE" id="PS50011"/>
    </source>
</evidence>
<dbReference type="Proteomes" id="UP001206595">
    <property type="component" value="Unassembled WGS sequence"/>
</dbReference>
<dbReference type="InterPro" id="IPR000719">
    <property type="entry name" value="Prot_kinase_dom"/>
</dbReference>
<feature type="compositionally biased region" description="Low complexity" evidence="1">
    <location>
        <begin position="734"/>
        <end position="747"/>
    </location>
</feature>
<feature type="compositionally biased region" description="Polar residues" evidence="1">
    <location>
        <begin position="606"/>
        <end position="619"/>
    </location>
</feature>
<dbReference type="AlphaFoldDB" id="A0AAD5EA93"/>
<dbReference type="Pfam" id="PF00069">
    <property type="entry name" value="Pkinase"/>
    <property type="match status" value="1"/>
</dbReference>
<dbReference type="GO" id="GO:0004672">
    <property type="term" value="F:protein kinase activity"/>
    <property type="evidence" value="ECO:0007669"/>
    <property type="project" value="InterPro"/>
</dbReference>